<dbReference type="InterPro" id="IPR009003">
    <property type="entry name" value="Peptidase_S1_PA"/>
</dbReference>
<dbReference type="PANTHER" id="PTHR43343">
    <property type="entry name" value="PEPTIDASE S12"/>
    <property type="match status" value="1"/>
</dbReference>
<feature type="domain" description="PDZ" evidence="4">
    <location>
        <begin position="251"/>
        <end position="335"/>
    </location>
</feature>
<evidence type="ECO:0000256" key="3">
    <source>
        <dbReference type="SAM" id="MobiDB-lite"/>
    </source>
</evidence>
<evidence type="ECO:0000259" key="4">
    <source>
        <dbReference type="SMART" id="SM00228"/>
    </source>
</evidence>
<dbReference type="InterPro" id="IPR036034">
    <property type="entry name" value="PDZ_sf"/>
</dbReference>
<protein>
    <submittedName>
        <fullName evidence="5">Serine protease</fullName>
    </submittedName>
</protein>
<dbReference type="GO" id="GO:0004252">
    <property type="term" value="F:serine-type endopeptidase activity"/>
    <property type="evidence" value="ECO:0007669"/>
    <property type="project" value="InterPro"/>
</dbReference>
<dbReference type="PANTHER" id="PTHR43343:SF3">
    <property type="entry name" value="PROTEASE DO-LIKE 8, CHLOROPLASTIC"/>
    <property type="match status" value="1"/>
</dbReference>
<dbReference type="PRINTS" id="PR00834">
    <property type="entry name" value="PROTEASES2C"/>
</dbReference>
<dbReference type="AlphaFoldDB" id="A0A109JMY9"/>
<dbReference type="Gene3D" id="2.30.42.10">
    <property type="match status" value="1"/>
</dbReference>
<evidence type="ECO:0000256" key="1">
    <source>
        <dbReference type="ARBA" id="ARBA00022670"/>
    </source>
</evidence>
<dbReference type="InterPro" id="IPR001478">
    <property type="entry name" value="PDZ"/>
</dbReference>
<dbReference type="Pfam" id="PF13180">
    <property type="entry name" value="PDZ_2"/>
    <property type="match status" value="1"/>
</dbReference>
<dbReference type="SMART" id="SM00228">
    <property type="entry name" value="PDZ"/>
    <property type="match status" value="1"/>
</dbReference>
<dbReference type="SUPFAM" id="SSF50156">
    <property type="entry name" value="PDZ domain-like"/>
    <property type="match status" value="1"/>
</dbReference>
<accession>A0A109JMY9</accession>
<keyword evidence="1 5" id="KW-0645">Protease</keyword>
<dbReference type="InterPro" id="IPR001940">
    <property type="entry name" value="Peptidase_S1C"/>
</dbReference>
<dbReference type="EMBL" id="LNCU01000088">
    <property type="protein sequence ID" value="KWV51843.1"/>
    <property type="molecule type" value="Genomic_DNA"/>
</dbReference>
<evidence type="ECO:0000313" key="6">
    <source>
        <dbReference type="Proteomes" id="UP000057737"/>
    </source>
</evidence>
<evidence type="ECO:0000313" key="5">
    <source>
        <dbReference type="EMBL" id="KWV51843.1"/>
    </source>
</evidence>
<dbReference type="OrthoDB" id="7358927at2"/>
<dbReference type="SUPFAM" id="SSF50494">
    <property type="entry name" value="Trypsin-like serine proteases"/>
    <property type="match status" value="1"/>
</dbReference>
<keyword evidence="6" id="KW-1185">Reference proteome</keyword>
<dbReference type="RefSeq" id="WP_066510585.1">
    <property type="nucleotide sequence ID" value="NZ_LNCU01000088.1"/>
</dbReference>
<feature type="region of interest" description="Disordered" evidence="3">
    <location>
        <begin position="1"/>
        <end position="31"/>
    </location>
</feature>
<reference evidence="5 6" key="1">
    <citation type="submission" date="2015-11" db="EMBL/GenBank/DDBJ databases">
        <title>Draft Genome Sequence of the Strain BR 10303 (Bradyrhizobium sp.) isolated from nodules of Centrolobium paraense.</title>
        <authorList>
            <person name="Zelli J.E."/>
            <person name="Simoes-Araujo J.L."/>
            <person name="Barauna A.C."/>
            <person name="Silva K."/>
        </authorList>
    </citation>
    <scope>NUCLEOTIDE SEQUENCE [LARGE SCALE GENOMIC DNA]</scope>
    <source>
        <strain evidence="5 6">BR 10303</strain>
    </source>
</reference>
<proteinExistence type="predicted"/>
<keyword evidence="2" id="KW-0378">Hydrolase</keyword>
<evidence type="ECO:0000256" key="2">
    <source>
        <dbReference type="ARBA" id="ARBA00022801"/>
    </source>
</evidence>
<name>A0A109JMY9_9BRAD</name>
<organism evidence="5 6">
    <name type="scientific">Bradyrhizobium macuxiense</name>
    <dbReference type="NCBI Taxonomy" id="1755647"/>
    <lineage>
        <taxon>Bacteria</taxon>
        <taxon>Pseudomonadati</taxon>
        <taxon>Pseudomonadota</taxon>
        <taxon>Alphaproteobacteria</taxon>
        <taxon>Hyphomicrobiales</taxon>
        <taxon>Nitrobacteraceae</taxon>
        <taxon>Bradyrhizobium</taxon>
    </lineage>
</organism>
<dbReference type="GO" id="GO:0006508">
    <property type="term" value="P:proteolysis"/>
    <property type="evidence" value="ECO:0007669"/>
    <property type="project" value="UniProtKB-KW"/>
</dbReference>
<sequence>MLDITSDTAGDRPSPRTADAAQGAAQVDNQVDNQANDRVLLDAYSNAVIDVTERVGPAVVRVETGPKVRNARERGGLGSGIVISPDGFVLTNSHVVGSSKEIRLRDTEGFVTDAHVLGVDPDTDLALLRADGARDLPYASLGNSKTLRRGQLVVAIGNPLGFESTVTAGVVSALGRSIRSVSGRTIEDVIQTDAALNPGNSGGPLVSSKAEVIGINTAIINGAQGICFAVASNTAQFVLSEIIRHGYVRRAYIGVAGQTAPVPRRHAVLAGVENKMGALLMQIEPDSPAARAGLLPGDVAIRLDGIEINGVDDLIRVLDHSRIDRTLSMDVLRLGRLRAIDIHPIGRKPAKQ</sequence>
<comment type="caution">
    <text evidence="5">The sequence shown here is derived from an EMBL/GenBank/DDBJ whole genome shotgun (WGS) entry which is preliminary data.</text>
</comment>
<dbReference type="InterPro" id="IPR051201">
    <property type="entry name" value="Chloro_Bact_Ser_Proteases"/>
</dbReference>
<dbReference type="Pfam" id="PF13365">
    <property type="entry name" value="Trypsin_2"/>
    <property type="match status" value="1"/>
</dbReference>
<dbReference type="Gene3D" id="2.40.10.120">
    <property type="match status" value="1"/>
</dbReference>
<dbReference type="Proteomes" id="UP000057737">
    <property type="component" value="Unassembled WGS sequence"/>
</dbReference>
<gene>
    <name evidence="5" type="ORF">AS156_12240</name>
</gene>